<name>A0A1F5VQE6_9BACT</name>
<evidence type="ECO:0000313" key="1">
    <source>
        <dbReference type="EMBL" id="OGF65587.1"/>
    </source>
</evidence>
<evidence type="ECO:0000313" key="2">
    <source>
        <dbReference type="Proteomes" id="UP000178943"/>
    </source>
</evidence>
<reference evidence="1 2" key="1">
    <citation type="journal article" date="2016" name="Nat. Commun.">
        <title>Thousands of microbial genomes shed light on interconnected biogeochemical processes in an aquifer system.</title>
        <authorList>
            <person name="Anantharaman K."/>
            <person name="Brown C.T."/>
            <person name="Hug L.A."/>
            <person name="Sharon I."/>
            <person name="Castelle C.J."/>
            <person name="Probst A.J."/>
            <person name="Thomas B.C."/>
            <person name="Singh A."/>
            <person name="Wilkins M.J."/>
            <person name="Karaoz U."/>
            <person name="Brodie E.L."/>
            <person name="Williams K.H."/>
            <person name="Hubbard S.S."/>
            <person name="Banfield J.F."/>
        </authorList>
    </citation>
    <scope>NUCLEOTIDE SEQUENCE [LARGE SCALE GENOMIC DNA]</scope>
</reference>
<dbReference type="EMBL" id="MFGW01000111">
    <property type="protein sequence ID" value="OGF65587.1"/>
    <property type="molecule type" value="Genomic_DNA"/>
</dbReference>
<dbReference type="AlphaFoldDB" id="A0A1F5VQE6"/>
<protein>
    <submittedName>
        <fullName evidence="1">Uncharacterized protein</fullName>
    </submittedName>
</protein>
<comment type="caution">
    <text evidence="1">The sequence shown here is derived from an EMBL/GenBank/DDBJ whole genome shotgun (WGS) entry which is preliminary data.</text>
</comment>
<organism evidence="1 2">
    <name type="scientific">Candidatus Fischerbacteria bacterium RBG_13_37_8</name>
    <dbReference type="NCBI Taxonomy" id="1817863"/>
    <lineage>
        <taxon>Bacteria</taxon>
        <taxon>Candidatus Fischeribacteriota</taxon>
    </lineage>
</organism>
<dbReference type="Proteomes" id="UP000178943">
    <property type="component" value="Unassembled WGS sequence"/>
</dbReference>
<accession>A0A1F5VQE6</accession>
<dbReference type="InterPro" id="IPR046534">
    <property type="entry name" value="DUF6599"/>
</dbReference>
<gene>
    <name evidence="1" type="ORF">A2Y62_12740</name>
</gene>
<sequence>MSKQIVTITLLIAILSPLYIISKDAINYFPELVGWKKSATIQTYNPNTLFAYINGAAELYINYNFEELKVAEYRSINSKATIIAEVYRHNQPINAFGIYSQEKPDEAKFSSVGTQGYGLEGIFNFFKGSYYVKISAFDIKENESQILKDFASKISGQLGKKEPFPGLLQCFPKEGKVNYSEKYISKNVLGYSFFHSGYLANYNDAGNKFTALIIEATDAEDGRRMMTEYMKKNDSVRKIIKEGIFTVKDSYHGNIMLQWEENYIWGILYSKNQEVSTKYINLIKEYLVEQKKVQGKTKL</sequence>
<proteinExistence type="predicted"/>
<dbReference type="Pfam" id="PF20244">
    <property type="entry name" value="DUF6599"/>
    <property type="match status" value="1"/>
</dbReference>